<keyword evidence="2" id="KW-0813">Transport</keyword>
<keyword evidence="10" id="KW-0732">Signal</keyword>
<evidence type="ECO:0000256" key="5">
    <source>
        <dbReference type="ARBA" id="ARBA00022764"/>
    </source>
</evidence>
<dbReference type="InterPro" id="IPR024167">
    <property type="entry name" value="Cytochrome_c4-like"/>
</dbReference>
<keyword evidence="7 9" id="KW-0408">Iron</keyword>
<proteinExistence type="predicted"/>
<dbReference type="InterPro" id="IPR009056">
    <property type="entry name" value="Cyt_c-like_dom"/>
</dbReference>
<evidence type="ECO:0000256" key="1">
    <source>
        <dbReference type="ARBA" id="ARBA00004418"/>
    </source>
</evidence>
<evidence type="ECO:0000256" key="9">
    <source>
        <dbReference type="PIRSR" id="PIRSR000005-2"/>
    </source>
</evidence>
<keyword evidence="13" id="KW-1185">Reference proteome</keyword>
<dbReference type="PROSITE" id="PS51007">
    <property type="entry name" value="CYTC"/>
    <property type="match status" value="2"/>
</dbReference>
<sequence>MKKIAIGLVLASMTMVAGCTTTESSRNLNDPSVSGKDLAQQVCSTCHGVDGNSTNPTFPKLASQQSEYIISQLKVFRSHDRSDPAGSQYMWGIARHLTDAQITELATYFNQQKMIPDQVEHANADLVAKGKLIFNNGVPAQNTPACASCHGANGEGNSSFPRIAGQHADYIEKQLGVFKDTDGRPDGAVMKVITYDITPSEVRAVAAYLSVSS</sequence>
<dbReference type="Pfam" id="PF00034">
    <property type="entry name" value="Cytochrom_C"/>
    <property type="match status" value="2"/>
</dbReference>
<comment type="PTM">
    <text evidence="8">Binds 2 heme c groups covalently per subunit.</text>
</comment>
<accession>A0A809S8D0</accession>
<keyword evidence="4 9" id="KW-0479">Metal-binding</keyword>
<feature type="chain" id="PRO_5032630944" evidence="10">
    <location>
        <begin position="18"/>
        <end position="213"/>
    </location>
</feature>
<evidence type="ECO:0000256" key="8">
    <source>
        <dbReference type="PIRSR" id="PIRSR000005-1"/>
    </source>
</evidence>
<dbReference type="InterPro" id="IPR036909">
    <property type="entry name" value="Cyt_c-like_dom_sf"/>
</dbReference>
<feature type="domain" description="Cytochrome c" evidence="11">
    <location>
        <begin position="125"/>
        <end position="213"/>
    </location>
</feature>
<evidence type="ECO:0000256" key="10">
    <source>
        <dbReference type="SAM" id="SignalP"/>
    </source>
</evidence>
<dbReference type="PANTHER" id="PTHR33751">
    <property type="entry name" value="CBB3-TYPE CYTOCHROME C OXIDASE SUBUNIT FIXP"/>
    <property type="match status" value="1"/>
</dbReference>
<feature type="domain" description="Cytochrome c" evidence="11">
    <location>
        <begin position="30"/>
        <end position="113"/>
    </location>
</feature>
<evidence type="ECO:0000256" key="2">
    <source>
        <dbReference type="ARBA" id="ARBA00022448"/>
    </source>
</evidence>
<dbReference type="KEGG" id="sniv:SFSGTM_11410"/>
<name>A0A809S8D0_9PROT</name>
<evidence type="ECO:0000313" key="12">
    <source>
        <dbReference type="EMBL" id="BBP00433.1"/>
    </source>
</evidence>
<evidence type="ECO:0000256" key="7">
    <source>
        <dbReference type="ARBA" id="ARBA00023004"/>
    </source>
</evidence>
<feature type="binding site" description="axial binding residue" evidence="9">
    <location>
        <position position="150"/>
    </location>
    <ligand>
        <name>heme c</name>
        <dbReference type="ChEBI" id="CHEBI:61717"/>
        <label>2</label>
    </ligand>
    <ligandPart>
        <name>Fe</name>
        <dbReference type="ChEBI" id="CHEBI:18248"/>
    </ligandPart>
</feature>
<feature type="binding site" description="covalent" evidence="8">
    <location>
        <position position="149"/>
    </location>
    <ligand>
        <name>heme c</name>
        <dbReference type="ChEBI" id="CHEBI:61717"/>
        <label>2</label>
    </ligand>
</feature>
<feature type="binding site" description="covalent" evidence="8">
    <location>
        <position position="46"/>
    </location>
    <ligand>
        <name>heme c</name>
        <dbReference type="ChEBI" id="CHEBI:61717"/>
        <label>1</label>
    </ligand>
</feature>
<keyword evidence="3 8" id="KW-0349">Heme</keyword>
<feature type="binding site" description="covalent" evidence="8">
    <location>
        <position position="146"/>
    </location>
    <ligand>
        <name>heme c</name>
        <dbReference type="ChEBI" id="CHEBI:61717"/>
        <label>2</label>
    </ligand>
</feature>
<dbReference type="GO" id="GO:0009055">
    <property type="term" value="F:electron transfer activity"/>
    <property type="evidence" value="ECO:0007669"/>
    <property type="project" value="InterPro"/>
</dbReference>
<gene>
    <name evidence="12" type="ORF">SFSGTM_11410</name>
</gene>
<reference evidence="13" key="1">
    <citation type="submission" date="2019-11" db="EMBL/GenBank/DDBJ databases">
        <title>Isolation and characterization of a novel species in the genus Sulfuriferula.</title>
        <authorList>
            <person name="Mochizuki J."/>
            <person name="Kojima H."/>
            <person name="Fukui M."/>
        </authorList>
    </citation>
    <scope>NUCLEOTIDE SEQUENCE [LARGE SCALE GENOMIC DNA]</scope>
    <source>
        <strain evidence="13">SGTM</strain>
    </source>
</reference>
<feature type="binding site" description="axial binding residue" evidence="9">
    <location>
        <position position="90"/>
    </location>
    <ligand>
        <name>heme c</name>
        <dbReference type="ChEBI" id="CHEBI:61717"/>
        <label>1</label>
    </ligand>
    <ligandPart>
        <name>Fe</name>
        <dbReference type="ChEBI" id="CHEBI:18248"/>
    </ligandPart>
</feature>
<dbReference type="Proteomes" id="UP000463939">
    <property type="component" value="Chromosome"/>
</dbReference>
<dbReference type="AlphaFoldDB" id="A0A809S8D0"/>
<keyword evidence="6" id="KW-0249">Electron transport</keyword>
<dbReference type="PIRSF" id="PIRSF000005">
    <property type="entry name" value="Cytochrome_c4"/>
    <property type="match status" value="1"/>
</dbReference>
<dbReference type="GO" id="GO:0042597">
    <property type="term" value="C:periplasmic space"/>
    <property type="evidence" value="ECO:0007669"/>
    <property type="project" value="UniProtKB-SubCell"/>
</dbReference>
<evidence type="ECO:0000256" key="3">
    <source>
        <dbReference type="ARBA" id="ARBA00022617"/>
    </source>
</evidence>
<evidence type="ECO:0000313" key="13">
    <source>
        <dbReference type="Proteomes" id="UP000463939"/>
    </source>
</evidence>
<dbReference type="PROSITE" id="PS51257">
    <property type="entry name" value="PROKAR_LIPOPROTEIN"/>
    <property type="match status" value="1"/>
</dbReference>
<evidence type="ECO:0000256" key="6">
    <source>
        <dbReference type="ARBA" id="ARBA00022982"/>
    </source>
</evidence>
<evidence type="ECO:0000259" key="11">
    <source>
        <dbReference type="PROSITE" id="PS51007"/>
    </source>
</evidence>
<protein>
    <submittedName>
        <fullName evidence="12">Cytochrome c</fullName>
    </submittedName>
</protein>
<dbReference type="SUPFAM" id="SSF46626">
    <property type="entry name" value="Cytochrome c"/>
    <property type="match status" value="2"/>
</dbReference>
<feature type="binding site" description="axial binding residue" evidence="9">
    <location>
        <position position="190"/>
    </location>
    <ligand>
        <name>heme c</name>
        <dbReference type="ChEBI" id="CHEBI:61717"/>
        <label>2</label>
    </ligand>
    <ligandPart>
        <name>Fe</name>
        <dbReference type="ChEBI" id="CHEBI:18248"/>
    </ligandPart>
</feature>
<keyword evidence="5" id="KW-0574">Periplasm</keyword>
<dbReference type="GO" id="GO:0020037">
    <property type="term" value="F:heme binding"/>
    <property type="evidence" value="ECO:0007669"/>
    <property type="project" value="InterPro"/>
</dbReference>
<dbReference type="InterPro" id="IPR050597">
    <property type="entry name" value="Cytochrome_c_Oxidase_Subunit"/>
</dbReference>
<dbReference type="RefSeq" id="WP_162084364.1">
    <property type="nucleotide sequence ID" value="NZ_AP021881.1"/>
</dbReference>
<feature type="binding site" description="axial binding residue" evidence="9">
    <location>
        <position position="47"/>
    </location>
    <ligand>
        <name>heme c</name>
        <dbReference type="ChEBI" id="CHEBI:61717"/>
        <label>1</label>
    </ligand>
    <ligandPart>
        <name>Fe</name>
        <dbReference type="ChEBI" id="CHEBI:18248"/>
    </ligandPart>
</feature>
<evidence type="ECO:0000256" key="4">
    <source>
        <dbReference type="ARBA" id="ARBA00022723"/>
    </source>
</evidence>
<organism evidence="12 13">
    <name type="scientific">Sulfuriferula nivalis</name>
    <dbReference type="NCBI Taxonomy" id="2675298"/>
    <lineage>
        <taxon>Bacteria</taxon>
        <taxon>Pseudomonadati</taxon>
        <taxon>Pseudomonadota</taxon>
        <taxon>Betaproteobacteria</taxon>
        <taxon>Nitrosomonadales</taxon>
        <taxon>Sulfuricellaceae</taxon>
        <taxon>Sulfuriferula</taxon>
    </lineage>
</organism>
<dbReference type="EMBL" id="AP021881">
    <property type="protein sequence ID" value="BBP00433.1"/>
    <property type="molecule type" value="Genomic_DNA"/>
</dbReference>
<dbReference type="PANTHER" id="PTHR33751:SF9">
    <property type="entry name" value="CYTOCHROME C4"/>
    <property type="match status" value="1"/>
</dbReference>
<dbReference type="Gene3D" id="1.10.760.10">
    <property type="entry name" value="Cytochrome c-like domain"/>
    <property type="match status" value="2"/>
</dbReference>
<feature type="signal peptide" evidence="10">
    <location>
        <begin position="1"/>
        <end position="17"/>
    </location>
</feature>
<dbReference type="GO" id="GO:0005506">
    <property type="term" value="F:iron ion binding"/>
    <property type="evidence" value="ECO:0007669"/>
    <property type="project" value="InterPro"/>
</dbReference>
<comment type="subcellular location">
    <subcellularLocation>
        <location evidence="1">Periplasm</location>
    </subcellularLocation>
</comment>
<feature type="binding site" description="covalent" evidence="8">
    <location>
        <position position="43"/>
    </location>
    <ligand>
        <name>heme c</name>
        <dbReference type="ChEBI" id="CHEBI:61717"/>
        <label>1</label>
    </ligand>
</feature>